<dbReference type="Proteomes" id="UP000533637">
    <property type="component" value="Unassembled WGS sequence"/>
</dbReference>
<dbReference type="RefSeq" id="WP_183671356.1">
    <property type="nucleotide sequence ID" value="NZ_BMPB01000007.1"/>
</dbReference>
<evidence type="ECO:0000313" key="1">
    <source>
        <dbReference type="EMBL" id="MBB4623131.1"/>
    </source>
</evidence>
<dbReference type="PROSITE" id="PS51257">
    <property type="entry name" value="PROKAR_LIPOPROTEIN"/>
    <property type="match status" value="1"/>
</dbReference>
<reference evidence="1 2" key="1">
    <citation type="submission" date="2020-08" db="EMBL/GenBank/DDBJ databases">
        <title>Genomic Encyclopedia of Type Strains, Phase IV (KMG-IV): sequencing the most valuable type-strain genomes for metagenomic binning, comparative biology and taxonomic classification.</title>
        <authorList>
            <person name="Goeker M."/>
        </authorList>
    </citation>
    <scope>NUCLEOTIDE SEQUENCE [LARGE SCALE GENOMIC DNA]</scope>
    <source>
        <strain evidence="1 2">DSM 102983</strain>
    </source>
</reference>
<sequence length="171" mass="19812">MKLINYTFFIILIAISMSCSSLKSTFGLTQHDRVYPLYQTCLLKNGLWGDWERHFSYFSVQTEYNKVGLNIYLYAKGEHPSNYMIKIMIDKYSRSNEGYGLYSSYQGEVIVSETNILDYTEINDKGRHKCTILCDKDMDKAIQKNGLVGTLNILYGNGFGRGFNFWDDSNY</sequence>
<organism evidence="1 2">
    <name type="scientific">Parabacteroides faecis</name>
    <dbReference type="NCBI Taxonomy" id="1217282"/>
    <lineage>
        <taxon>Bacteria</taxon>
        <taxon>Pseudomonadati</taxon>
        <taxon>Bacteroidota</taxon>
        <taxon>Bacteroidia</taxon>
        <taxon>Bacteroidales</taxon>
        <taxon>Tannerellaceae</taxon>
        <taxon>Parabacteroides</taxon>
    </lineage>
</organism>
<evidence type="ECO:0008006" key="3">
    <source>
        <dbReference type="Google" id="ProtNLM"/>
    </source>
</evidence>
<keyword evidence="2" id="KW-1185">Reference proteome</keyword>
<evidence type="ECO:0000313" key="2">
    <source>
        <dbReference type="Proteomes" id="UP000533637"/>
    </source>
</evidence>
<proteinExistence type="predicted"/>
<accession>A0ABR6KNN4</accession>
<protein>
    <recommendedName>
        <fullName evidence="3">Lipoprotein</fullName>
    </recommendedName>
</protein>
<name>A0ABR6KNN4_9BACT</name>
<gene>
    <name evidence="1" type="ORF">GGQ57_003043</name>
</gene>
<comment type="caution">
    <text evidence="1">The sequence shown here is derived from an EMBL/GenBank/DDBJ whole genome shotgun (WGS) entry which is preliminary data.</text>
</comment>
<dbReference type="EMBL" id="JACHOC010000006">
    <property type="protein sequence ID" value="MBB4623131.1"/>
    <property type="molecule type" value="Genomic_DNA"/>
</dbReference>